<dbReference type="Pfam" id="PF00732">
    <property type="entry name" value="GMC_oxred_N"/>
    <property type="match status" value="1"/>
</dbReference>
<dbReference type="PANTHER" id="PTHR46056">
    <property type="entry name" value="LONG-CHAIN-ALCOHOL OXIDASE"/>
    <property type="match status" value="1"/>
</dbReference>
<name>A0AAC9TX25_9GAMM</name>
<dbReference type="Gene3D" id="3.50.50.60">
    <property type="entry name" value="FAD/NAD(P)-binding domain"/>
    <property type="match status" value="2"/>
</dbReference>
<dbReference type="Proteomes" id="UP000198233">
    <property type="component" value="Chromosome"/>
</dbReference>
<evidence type="ECO:0000256" key="3">
    <source>
        <dbReference type="ARBA" id="ARBA00022827"/>
    </source>
</evidence>
<keyword evidence="3" id="KW-0274">FAD</keyword>
<comment type="similarity">
    <text evidence="1">Belongs to the GMC oxidoreductase family.</text>
</comment>
<feature type="domain" description="Glucose-methanol-choline oxidoreductase N-terminal" evidence="5">
    <location>
        <begin position="215"/>
        <end position="326"/>
    </location>
</feature>
<evidence type="ECO:0000259" key="6">
    <source>
        <dbReference type="Pfam" id="PF05199"/>
    </source>
</evidence>
<evidence type="ECO:0000256" key="4">
    <source>
        <dbReference type="ARBA" id="ARBA00023002"/>
    </source>
</evidence>
<dbReference type="GO" id="GO:0050660">
    <property type="term" value="F:flavin adenine dinucleotide binding"/>
    <property type="evidence" value="ECO:0007669"/>
    <property type="project" value="InterPro"/>
</dbReference>
<dbReference type="InterPro" id="IPR036188">
    <property type="entry name" value="FAD/NAD-bd_sf"/>
</dbReference>
<dbReference type="Pfam" id="PF05199">
    <property type="entry name" value="GMC_oxred_C"/>
    <property type="match status" value="1"/>
</dbReference>
<dbReference type="EMBL" id="CP022272">
    <property type="protein sequence ID" value="ASJ95885.1"/>
    <property type="molecule type" value="Genomic_DNA"/>
</dbReference>
<evidence type="ECO:0000313" key="8">
    <source>
        <dbReference type="Proteomes" id="UP000198233"/>
    </source>
</evidence>
<evidence type="ECO:0000256" key="2">
    <source>
        <dbReference type="ARBA" id="ARBA00022630"/>
    </source>
</evidence>
<keyword evidence="4" id="KW-0560">Oxidoreductase</keyword>
<proteinExistence type="inferred from homology"/>
<dbReference type="InterPro" id="IPR000172">
    <property type="entry name" value="GMC_OxRdtase_N"/>
</dbReference>
<dbReference type="SUPFAM" id="SSF54373">
    <property type="entry name" value="FAD-linked reductases, C-terminal domain"/>
    <property type="match status" value="1"/>
</dbReference>
<reference evidence="7 8" key="1">
    <citation type="submission" date="2017-06" db="EMBL/GenBank/DDBJ databases">
        <title>Complete genome sequence of Shewanella marisflavi EP1 associated with anaerobic 2,4-dinitrotoluene reduction and salt tolerance.</title>
        <authorList>
            <person name="Huang J."/>
        </authorList>
    </citation>
    <scope>NUCLEOTIDE SEQUENCE [LARGE SCALE GENOMIC DNA]</scope>
    <source>
        <strain evidence="7 8">EP1</strain>
    </source>
</reference>
<evidence type="ECO:0000256" key="1">
    <source>
        <dbReference type="ARBA" id="ARBA00010790"/>
    </source>
</evidence>
<organism evidence="7 8">
    <name type="scientific">Shewanella marisflavi</name>
    <dbReference type="NCBI Taxonomy" id="260364"/>
    <lineage>
        <taxon>Bacteria</taxon>
        <taxon>Pseudomonadati</taxon>
        <taxon>Pseudomonadota</taxon>
        <taxon>Gammaproteobacteria</taxon>
        <taxon>Alteromonadales</taxon>
        <taxon>Shewanellaceae</taxon>
        <taxon>Shewanella</taxon>
    </lineage>
</organism>
<evidence type="ECO:0000259" key="5">
    <source>
        <dbReference type="Pfam" id="PF00732"/>
    </source>
</evidence>
<evidence type="ECO:0000313" key="7">
    <source>
        <dbReference type="EMBL" id="ASJ95885.1"/>
    </source>
</evidence>
<dbReference type="GO" id="GO:0016614">
    <property type="term" value="F:oxidoreductase activity, acting on CH-OH group of donors"/>
    <property type="evidence" value="ECO:0007669"/>
    <property type="project" value="InterPro"/>
</dbReference>
<feature type="domain" description="Glucose-methanol-choline oxidoreductase C-terminal" evidence="6">
    <location>
        <begin position="437"/>
        <end position="553"/>
    </location>
</feature>
<keyword evidence="2" id="KW-0285">Flavoprotein</keyword>
<dbReference type="PANTHER" id="PTHR46056:SF12">
    <property type="entry name" value="LONG-CHAIN-ALCOHOL OXIDASE"/>
    <property type="match status" value="1"/>
</dbReference>
<sequence>MGLARAGETQEQEPFEVCIVGSGAGAGPIAYELAKAGINVVVLEKGDWYTEQDFVKDEQLPRHRVFRSQFDEERHVLELPDGEGGWRRETTAQFWGGNIVGGASNFMSGYFHRLKPTDFRLASSFPAIPGANTVDWPISYEELEPYYTKVEQIVGVSGKVVKHPQLEPRSTPDFPFPPTLEHPIAARFDNACQQLKLTPLPMARAILSKPFKQRMSCEYSGYCGSYGCHSGAKGSSRAALLNDAVASGHCRIITRAKVYRLNSDAKGRVSSVDYFDTSSKSQRIQAKIFVVACYAIESVRLLLASPGEKHPKGIGNRFGQVGKNLHCCAGGTGHGVFKLDKLAAETAAGLKVRGPFFNRALQDWYVIDDKAAFDKPVKGGTLDFVFDPPSPTSEANGLKWQEGNLLWGTPLKQKIKAHFTQSRDFKFEVFCDWLTNDDCYVTLDDEEQDKWGQPVAKVRAGFHPHDLKVAQYLVDRGVEVMKAMGADEAWGNVFSDPTSNLVAGGCRFGDDPRTSVLDRDCRVHDCDNLYVTDGAFMPNGGSVTPTFTIYANAFRVADRLLERLKPI</sequence>
<protein>
    <submittedName>
        <fullName evidence="7">Oxidoreductase</fullName>
    </submittedName>
</protein>
<dbReference type="InterPro" id="IPR007867">
    <property type="entry name" value="GMC_OxRtase_C"/>
</dbReference>
<accession>A0AAC9TX25</accession>
<dbReference type="SUPFAM" id="SSF51905">
    <property type="entry name" value="FAD/NAD(P)-binding domain"/>
    <property type="match status" value="1"/>
</dbReference>
<dbReference type="RefSeq" id="WP_088903999.1">
    <property type="nucleotide sequence ID" value="NZ_CP022272.1"/>
</dbReference>
<dbReference type="KEGG" id="smav:CFF01_04370"/>
<gene>
    <name evidence="7" type="ORF">CFF01_04370</name>
</gene>
<dbReference type="AlphaFoldDB" id="A0AAC9TX25"/>